<dbReference type="Proteomes" id="UP000617041">
    <property type="component" value="Unassembled WGS sequence"/>
</dbReference>
<feature type="signal peptide" evidence="1">
    <location>
        <begin position="1"/>
        <end position="19"/>
    </location>
</feature>
<dbReference type="EMBL" id="JAEDAO010000001">
    <property type="protein sequence ID" value="MBK0391867.1"/>
    <property type="molecule type" value="Genomic_DNA"/>
</dbReference>
<dbReference type="PROSITE" id="PS51257">
    <property type="entry name" value="PROKAR_LIPOPROTEIN"/>
    <property type="match status" value="1"/>
</dbReference>
<organism evidence="2 3">
    <name type="scientific">Ramlibacter algicola</name>
    <dbReference type="NCBI Taxonomy" id="2795217"/>
    <lineage>
        <taxon>Bacteria</taxon>
        <taxon>Pseudomonadati</taxon>
        <taxon>Pseudomonadota</taxon>
        <taxon>Betaproteobacteria</taxon>
        <taxon>Burkholderiales</taxon>
        <taxon>Comamonadaceae</taxon>
        <taxon>Ramlibacter</taxon>
    </lineage>
</organism>
<evidence type="ECO:0000256" key="1">
    <source>
        <dbReference type="SAM" id="SignalP"/>
    </source>
</evidence>
<evidence type="ECO:0000313" key="3">
    <source>
        <dbReference type="Proteomes" id="UP000617041"/>
    </source>
</evidence>
<evidence type="ECO:0000313" key="2">
    <source>
        <dbReference type="EMBL" id="MBK0391867.1"/>
    </source>
</evidence>
<name>A0A934UQU2_9BURK</name>
<sequence length="705" mass="71154">MKSKSIWLNALVASTVLMAAGCGGSDGDETVAGAPAPAPAPAAPAPAPAAAAAVLTGVAATGAALPNAKVTITDSTGESPCVETGITTNGLGSYTCTLKTGKVAPFFIVVTDPTGNSPALVSVSTVTPAPGAALTVNATPLTTAIVAQLAADGNAMSVVNGKTVDAAALKAVTDNVVAQLAPVLASINAPAGYDPFATSITAATAAGTGNTADLVLDVVKVVTDPASGKLALTTIDNPTPVPLATATTSGTTVAAPDPGVSSLSQAAQIAAAKFTACFALPVAQRALNVVDRPSTEGGPEVDQVGEACEDFVSDASNAGHIDYLHNGYSAGQQFYGILTSEQMTGATFSVPEIMAFYPKSATAAPDSFEAYDRAVMNIRYIDSKGNPGSTITLAAKLPGTASATRPTDWWLVGNQQPVDVTTNMIMRRVEQLNPANTTKPSTFQVGFLVGVNAKGPGSVHPGNGSTLAAARVSGPGLPGNGAAGSGLVFKVSPNSAVPSMDLFSKNGSLTTGALCGNNTTTNCPLVWLQRTMGVTGSAATTVVSNPNSLLWAQPLEGFDISKMVKGARYKVELFYGTDTAPLYTLTKTFLNDAVPATVMVNLPWNAAGPKTIAALDPNGAFAGAQSALELDWVQNPAAQQMLNVGATIDGVGSYGPNVAIAPGATSATLTYAVPAMTVGNPPTRQVKFNYRTTDGTSKSSVFQWN</sequence>
<proteinExistence type="predicted"/>
<keyword evidence="1" id="KW-0732">Signal</keyword>
<comment type="caution">
    <text evidence="2">The sequence shown here is derived from an EMBL/GenBank/DDBJ whole genome shotgun (WGS) entry which is preliminary data.</text>
</comment>
<keyword evidence="3" id="KW-1185">Reference proteome</keyword>
<reference evidence="2" key="1">
    <citation type="submission" date="2020-12" db="EMBL/GenBank/DDBJ databases">
        <title>Ramlibacter sp. nov., isolated from a freshwater alga, Cryptomonas.</title>
        <authorList>
            <person name="Kim H.M."/>
            <person name="Jeon C.O."/>
        </authorList>
    </citation>
    <scope>NUCLEOTIDE SEQUENCE</scope>
    <source>
        <strain evidence="2">CrO1</strain>
    </source>
</reference>
<feature type="chain" id="PRO_5037504518" description="Carboxypeptidase regulatory-like domain-containing protein" evidence="1">
    <location>
        <begin position="20"/>
        <end position="705"/>
    </location>
</feature>
<dbReference type="RefSeq" id="WP_200786737.1">
    <property type="nucleotide sequence ID" value="NZ_JAEDAO010000001.1"/>
</dbReference>
<dbReference type="AlphaFoldDB" id="A0A934UQU2"/>
<protein>
    <recommendedName>
        <fullName evidence="4">Carboxypeptidase regulatory-like domain-containing protein</fullName>
    </recommendedName>
</protein>
<evidence type="ECO:0008006" key="4">
    <source>
        <dbReference type="Google" id="ProtNLM"/>
    </source>
</evidence>
<accession>A0A934UQU2</accession>
<gene>
    <name evidence="2" type="ORF">I8E28_04640</name>
</gene>